<reference evidence="6" key="1">
    <citation type="journal article" date="2005" name="BMC Biol.">
        <title>The sequence of rice chromosomes 11 and 12, rich in disease resistance genes and recent gene duplications.</title>
        <authorList>
            <consortium name="The rice chromosomes 11 and 12 sequencing consortia"/>
        </authorList>
    </citation>
    <scope>NUCLEOTIDE SEQUENCE [LARGE SCALE GENOMIC DNA]</scope>
</reference>
<dbReference type="EMBL" id="DP000010">
    <property type="protein sequence ID" value="ABA94760.1"/>
    <property type="molecule type" value="Genomic_DNA"/>
</dbReference>
<dbReference type="GO" id="GO:0061630">
    <property type="term" value="F:ubiquitin protein ligase activity"/>
    <property type="evidence" value="ECO:0007669"/>
    <property type="project" value="UniProtKB-EC"/>
</dbReference>
<evidence type="ECO:0000256" key="4">
    <source>
        <dbReference type="SAM" id="MobiDB-lite"/>
    </source>
</evidence>
<dbReference type="InterPro" id="IPR011009">
    <property type="entry name" value="Kinase-like_dom_sf"/>
</dbReference>
<dbReference type="PROSITE" id="PS50011">
    <property type="entry name" value="PROTEIN_KINASE_DOM"/>
    <property type="match status" value="1"/>
</dbReference>
<comment type="catalytic activity">
    <reaction evidence="1">
        <text>S-ubiquitinyl-[E2 ubiquitin-conjugating enzyme]-L-cysteine + [acceptor protein]-L-lysine = [E2 ubiquitin-conjugating enzyme]-L-cysteine + N(6)-ubiquitinyl-[acceptor protein]-L-lysine.</text>
        <dbReference type="EC" id="2.3.2.27"/>
    </reaction>
</comment>
<organism evidence="6">
    <name type="scientific">Oryza sativa subsp. japonica</name>
    <name type="common">Rice</name>
    <dbReference type="NCBI Taxonomy" id="39947"/>
    <lineage>
        <taxon>Eukaryota</taxon>
        <taxon>Viridiplantae</taxon>
        <taxon>Streptophyta</taxon>
        <taxon>Embryophyta</taxon>
        <taxon>Tracheophyta</taxon>
        <taxon>Spermatophyta</taxon>
        <taxon>Magnoliopsida</taxon>
        <taxon>Liliopsida</taxon>
        <taxon>Poales</taxon>
        <taxon>Poaceae</taxon>
        <taxon>BOP clade</taxon>
        <taxon>Oryzoideae</taxon>
        <taxon>Oryzeae</taxon>
        <taxon>Oryzinae</taxon>
        <taxon>Oryza</taxon>
        <taxon>Oryza sativa</taxon>
    </lineage>
</organism>
<keyword evidence="3" id="KW-0833">Ubl conjugation pathway</keyword>
<name>Q2R147_ORYSJ</name>
<dbReference type="Pfam" id="PF13456">
    <property type="entry name" value="RVT_3"/>
    <property type="match status" value="1"/>
</dbReference>
<proteinExistence type="predicted"/>
<sequence length="716" mass="80304">MAAMQQRGRLQPAGLYRGVGHQNPAPQPARSRTTTTIHGGGYQKSTGVRSHQKQAVVQPTVRPSSWLPGGTYRKPVTFKTQKPPKPAIAKPVVRPRPSIQQGGYQKNVIGPQSRTKPAPHLQFRKPEGPISIPENRTRKHLIQNAFANQKNHEHHEQNKVKPASSSGKVKFTEFKTSDIDAAEEDFLAWHLDKFGRFSVRSAYNLACRLANTEGSSSSSALHSRKSWDLIWKCKLPQKIKIFAWKVASNCLATMDNKRKRKLRGGEFCTRSLQMSPSQCLVVGYGTVREYPHADLEKGKTVVSRSVISALRRRGPDGPPTASTRLHWEKPRLGWMKLNVDGSFDADRGKGGIGMILRDNSGSTVFAACKSLDSCKNALEAEIRACMEGLILALQWTMRPILIETDCVSLVNLLKEGNRDLSELANLVQEIKRLLSERREVLVTKIHRSQNGLEIFRSIQHKNLANLVGACSPRRALVYELLPDTLEDRLTDIKKSFTFRGKKSFTWRDRVTTAASICSALDYLHRNNHKPIIHGDLKPRNVHFTADNICKLRNFGISTLLHPTKHVPSAIEEVIQGMPGEKVIQGIFRTFMDIDDCKIQIQTDVSALGIILLQLVTGHSDAKSLRDFVAQKLGDDSEFQRKSILQKREILKGIVDPELKRCQTPVEGAARMLFLGLRFSDPAGKQCPQLASEVLPQIQSMHSTTYSQMVWVHRSFF</sequence>
<evidence type="ECO:0000256" key="2">
    <source>
        <dbReference type="ARBA" id="ARBA00012483"/>
    </source>
</evidence>
<evidence type="ECO:0000256" key="1">
    <source>
        <dbReference type="ARBA" id="ARBA00000900"/>
    </source>
</evidence>
<evidence type="ECO:0000259" key="5">
    <source>
        <dbReference type="PROSITE" id="PS50011"/>
    </source>
</evidence>
<dbReference type="EC" id="2.3.2.27" evidence="2"/>
<dbReference type="GO" id="GO:0004672">
    <property type="term" value="F:protein kinase activity"/>
    <property type="evidence" value="ECO:0007669"/>
    <property type="project" value="InterPro"/>
</dbReference>
<dbReference type="SUPFAM" id="SSF53098">
    <property type="entry name" value="Ribonuclease H-like"/>
    <property type="match status" value="1"/>
</dbReference>
<gene>
    <name evidence="6" type="ordered locus">LOC_Os11g40380</name>
</gene>
<dbReference type="SMART" id="SM00220">
    <property type="entry name" value="S_TKc"/>
    <property type="match status" value="1"/>
</dbReference>
<dbReference type="InterPro" id="IPR000719">
    <property type="entry name" value="Prot_kinase_dom"/>
</dbReference>
<evidence type="ECO:0000313" key="6">
    <source>
        <dbReference type="EMBL" id="ABA94760.1"/>
    </source>
</evidence>
<dbReference type="InterPro" id="IPR002156">
    <property type="entry name" value="RNaseH_domain"/>
</dbReference>
<dbReference type="PANTHER" id="PTHR45647">
    <property type="entry name" value="OS02G0152300 PROTEIN"/>
    <property type="match status" value="1"/>
</dbReference>
<dbReference type="AlphaFoldDB" id="Q2R147"/>
<dbReference type="PANTHER" id="PTHR45647:SF154">
    <property type="entry name" value="OS11G0618300 PROTEIN"/>
    <property type="match status" value="1"/>
</dbReference>
<dbReference type="InterPro" id="IPR026960">
    <property type="entry name" value="RVT-Znf"/>
</dbReference>
<dbReference type="InterPro" id="IPR036397">
    <property type="entry name" value="RNaseH_sf"/>
</dbReference>
<keyword evidence="6" id="KW-0418">Kinase</keyword>
<dbReference type="Gene3D" id="3.30.420.10">
    <property type="entry name" value="Ribonuclease H-like superfamily/Ribonuclease H"/>
    <property type="match status" value="1"/>
</dbReference>
<keyword evidence="6" id="KW-0808">Transferase</keyword>
<reference evidence="6" key="3">
    <citation type="submission" date="2006-01" db="EMBL/GenBank/DDBJ databases">
        <authorList>
            <person name="Buell R."/>
        </authorList>
    </citation>
    <scope>NUCLEOTIDE SEQUENCE</scope>
</reference>
<protein>
    <recommendedName>
        <fullName evidence="2">RING-type E3 ubiquitin transferase</fullName>
        <ecNumber evidence="2">2.3.2.27</ecNumber>
    </recommendedName>
</protein>
<feature type="region of interest" description="Disordered" evidence="4">
    <location>
        <begin position="1"/>
        <end position="133"/>
    </location>
</feature>
<dbReference type="InterPro" id="IPR051348">
    <property type="entry name" value="U-box_ubiquitin_ligases"/>
</dbReference>
<dbReference type="CDD" id="cd06222">
    <property type="entry name" value="RNase_H_like"/>
    <property type="match status" value="1"/>
</dbReference>
<dbReference type="InterPro" id="IPR012337">
    <property type="entry name" value="RNaseH-like_sf"/>
</dbReference>
<dbReference type="GO" id="GO:0004523">
    <property type="term" value="F:RNA-DNA hybrid ribonuclease activity"/>
    <property type="evidence" value="ECO:0007669"/>
    <property type="project" value="InterPro"/>
</dbReference>
<accession>Q2R147</accession>
<dbReference type="SUPFAM" id="SSF56112">
    <property type="entry name" value="Protein kinase-like (PK-like)"/>
    <property type="match status" value="1"/>
</dbReference>
<dbReference type="Pfam" id="PF13966">
    <property type="entry name" value="zf-RVT"/>
    <property type="match status" value="1"/>
</dbReference>
<dbReference type="InterPro" id="IPR044730">
    <property type="entry name" value="RNase_H-like_dom_plant"/>
</dbReference>
<dbReference type="Gene3D" id="1.10.510.10">
    <property type="entry name" value="Transferase(Phosphotransferase) domain 1"/>
    <property type="match status" value="1"/>
</dbReference>
<dbReference type="GO" id="GO:0005524">
    <property type="term" value="F:ATP binding"/>
    <property type="evidence" value="ECO:0007669"/>
    <property type="project" value="InterPro"/>
</dbReference>
<feature type="domain" description="Protein kinase" evidence="5">
    <location>
        <begin position="341"/>
        <end position="716"/>
    </location>
</feature>
<evidence type="ECO:0000256" key="3">
    <source>
        <dbReference type="ARBA" id="ARBA00022786"/>
    </source>
</evidence>
<feature type="compositionally biased region" description="Polar residues" evidence="4">
    <location>
        <begin position="30"/>
        <end position="63"/>
    </location>
</feature>
<feature type="compositionally biased region" description="Polar residues" evidence="4">
    <location>
        <begin position="98"/>
        <end position="115"/>
    </location>
</feature>
<reference evidence="6" key="2">
    <citation type="submission" date="2005-04" db="EMBL/GenBank/DDBJ databases">
        <authorList>
            <person name="Buell C.R."/>
            <person name="Wing R.A."/>
            <person name="McCombie W.A."/>
            <person name="Ouyang S."/>
        </authorList>
    </citation>
    <scope>NUCLEOTIDE SEQUENCE</scope>
</reference>
<dbReference type="GO" id="GO:0003676">
    <property type="term" value="F:nucleic acid binding"/>
    <property type="evidence" value="ECO:0007669"/>
    <property type="project" value="InterPro"/>
</dbReference>